<keyword evidence="3" id="KW-0732">Signal</keyword>
<dbReference type="Proteomes" id="UP001152803">
    <property type="component" value="Unassembled WGS sequence"/>
</dbReference>
<dbReference type="InterPro" id="IPR050650">
    <property type="entry name" value="Type-II_Cytokine-TF_Rcpt"/>
</dbReference>
<dbReference type="PANTHER" id="PTHR20859:SF85">
    <property type="entry name" value="INTERFERON ALPHA_BETA RECEPTOR 1 ISOFORM X1"/>
    <property type="match status" value="1"/>
</dbReference>
<dbReference type="PROSITE" id="PS50853">
    <property type="entry name" value="FN3"/>
    <property type="match status" value="1"/>
</dbReference>
<keyword evidence="2" id="KW-0812">Transmembrane</keyword>
<dbReference type="Gene3D" id="2.60.40.10">
    <property type="entry name" value="Immunoglobulins"/>
    <property type="match status" value="2"/>
</dbReference>
<keyword evidence="6" id="KW-1185">Reference proteome</keyword>
<organism evidence="5 6">
    <name type="scientific">Conger conger</name>
    <name type="common">Conger eel</name>
    <name type="synonym">Muraena conger</name>
    <dbReference type="NCBI Taxonomy" id="82655"/>
    <lineage>
        <taxon>Eukaryota</taxon>
        <taxon>Metazoa</taxon>
        <taxon>Chordata</taxon>
        <taxon>Craniata</taxon>
        <taxon>Vertebrata</taxon>
        <taxon>Euteleostomi</taxon>
        <taxon>Actinopterygii</taxon>
        <taxon>Neopterygii</taxon>
        <taxon>Teleostei</taxon>
        <taxon>Anguilliformes</taxon>
        <taxon>Congridae</taxon>
        <taxon>Conger</taxon>
    </lineage>
</organism>
<dbReference type="PANTHER" id="PTHR20859">
    <property type="entry name" value="INTERFERON/INTERLEUKIN RECEPTOR"/>
    <property type="match status" value="1"/>
</dbReference>
<feature type="chain" id="PRO_5040186324" description="Fibronectin type-III domain-containing protein" evidence="3">
    <location>
        <begin position="19"/>
        <end position="333"/>
    </location>
</feature>
<reference evidence="5" key="1">
    <citation type="journal article" date="2023" name="Science">
        <title>Genome structures resolve the early diversification of teleost fishes.</title>
        <authorList>
            <person name="Parey E."/>
            <person name="Louis A."/>
            <person name="Montfort J."/>
            <person name="Bouchez O."/>
            <person name="Roques C."/>
            <person name="Iampietro C."/>
            <person name="Lluch J."/>
            <person name="Castinel A."/>
            <person name="Donnadieu C."/>
            <person name="Desvignes T."/>
            <person name="Floi Bucao C."/>
            <person name="Jouanno E."/>
            <person name="Wen M."/>
            <person name="Mejri S."/>
            <person name="Dirks R."/>
            <person name="Jansen H."/>
            <person name="Henkel C."/>
            <person name="Chen W.J."/>
            <person name="Zahm M."/>
            <person name="Cabau C."/>
            <person name="Klopp C."/>
            <person name="Thompson A.W."/>
            <person name="Robinson-Rechavi M."/>
            <person name="Braasch I."/>
            <person name="Lecointre G."/>
            <person name="Bobe J."/>
            <person name="Postlethwait J.H."/>
            <person name="Berthelot C."/>
            <person name="Roest Crollius H."/>
            <person name="Guiguen Y."/>
        </authorList>
    </citation>
    <scope>NUCLEOTIDE SEQUENCE</scope>
    <source>
        <strain evidence="5">Concon-B</strain>
    </source>
</reference>
<comment type="caution">
    <text evidence="5">The sequence shown here is derived from an EMBL/GenBank/DDBJ whole genome shotgun (WGS) entry which is preliminary data.</text>
</comment>
<dbReference type="GO" id="GO:0005886">
    <property type="term" value="C:plasma membrane"/>
    <property type="evidence" value="ECO:0007669"/>
    <property type="project" value="TreeGrafter"/>
</dbReference>
<keyword evidence="2" id="KW-0472">Membrane</keyword>
<evidence type="ECO:0000256" key="3">
    <source>
        <dbReference type="SAM" id="SignalP"/>
    </source>
</evidence>
<evidence type="ECO:0000313" key="5">
    <source>
        <dbReference type="EMBL" id="KAJ8282234.1"/>
    </source>
</evidence>
<feature type="signal peptide" evidence="3">
    <location>
        <begin position="1"/>
        <end position="18"/>
    </location>
</feature>
<evidence type="ECO:0000259" key="4">
    <source>
        <dbReference type="PROSITE" id="PS50853"/>
    </source>
</evidence>
<keyword evidence="2" id="KW-1133">Transmembrane helix</keyword>
<dbReference type="InterPro" id="IPR003961">
    <property type="entry name" value="FN3_dom"/>
</dbReference>
<dbReference type="OrthoDB" id="9944680at2759"/>
<feature type="region of interest" description="Disordered" evidence="1">
    <location>
        <begin position="307"/>
        <end position="333"/>
    </location>
</feature>
<dbReference type="InterPro" id="IPR036116">
    <property type="entry name" value="FN3_sf"/>
</dbReference>
<dbReference type="EMBL" id="JAFJMO010000003">
    <property type="protein sequence ID" value="KAJ8282234.1"/>
    <property type="molecule type" value="Genomic_DNA"/>
</dbReference>
<dbReference type="Pfam" id="PF01108">
    <property type="entry name" value="Tissue_fac"/>
    <property type="match status" value="1"/>
</dbReference>
<evidence type="ECO:0000313" key="6">
    <source>
        <dbReference type="Proteomes" id="UP001152803"/>
    </source>
</evidence>
<dbReference type="AlphaFoldDB" id="A0A9Q1DVA5"/>
<name>A0A9Q1DVA5_CONCO</name>
<dbReference type="Pfam" id="PF09294">
    <property type="entry name" value="Interfer-bind"/>
    <property type="match status" value="1"/>
</dbReference>
<evidence type="ECO:0000256" key="2">
    <source>
        <dbReference type="SAM" id="Phobius"/>
    </source>
</evidence>
<accession>A0A9Q1DVA5</accession>
<feature type="transmembrane region" description="Helical" evidence="2">
    <location>
        <begin position="222"/>
        <end position="244"/>
    </location>
</feature>
<dbReference type="InterPro" id="IPR015373">
    <property type="entry name" value="Interferon/interleukin_rcp_dom"/>
</dbReference>
<protein>
    <recommendedName>
        <fullName evidence="4">Fibronectin type-III domain-containing protein</fullName>
    </recommendedName>
</protein>
<evidence type="ECO:0000256" key="1">
    <source>
        <dbReference type="SAM" id="MobiDB-lite"/>
    </source>
</evidence>
<dbReference type="SUPFAM" id="SSF49265">
    <property type="entry name" value="Fibronectin type III"/>
    <property type="match status" value="2"/>
</dbReference>
<sequence length="333" mass="38015">MWVLTWRLAFIFITVTTALHSPYNVRMEPVNSRHILLWDWDQTQANCTTTFTSDYNYSNKEKTEDYKRVCYRTAGRSCDFSRQNLSYSGSFVLRVRAEAEGEISAWSSRKFSPDQQALEPPSHVEVQSGEAMLTVIITEHLTVYNLPMSALEPLSYRVQYWEKHNPQRNRTQELEVTQGTLTALKPQTEYCLSVCIFHREEETSSPYTSTQCVKTGGRDPLLGWYILLMIVILCCVMLATWFIFHRREKIMSLFLPPTLPSSLQDPLPSAVCHLLEPREESCTALVQPAVQTPGGLELWRAEQAATPPQYRSNQDSGFSSGGESSGSFQRLCE</sequence>
<dbReference type="GO" id="GO:0004896">
    <property type="term" value="F:cytokine receptor activity"/>
    <property type="evidence" value="ECO:0007669"/>
    <property type="project" value="TreeGrafter"/>
</dbReference>
<dbReference type="InterPro" id="IPR013783">
    <property type="entry name" value="Ig-like_fold"/>
</dbReference>
<proteinExistence type="predicted"/>
<gene>
    <name evidence="5" type="ORF">COCON_G00047530</name>
</gene>
<feature type="domain" description="Fibronectin type-III" evidence="4">
    <location>
        <begin position="120"/>
        <end position="218"/>
    </location>
</feature>